<organism evidence="11 12">
    <name type="scientific">Sutterella megalosphaeroides</name>
    <dbReference type="NCBI Taxonomy" id="2494234"/>
    <lineage>
        <taxon>Bacteria</taxon>
        <taxon>Pseudomonadati</taxon>
        <taxon>Pseudomonadota</taxon>
        <taxon>Betaproteobacteria</taxon>
        <taxon>Burkholderiales</taxon>
        <taxon>Sutterellaceae</taxon>
        <taxon>Sutterella</taxon>
    </lineage>
</organism>
<evidence type="ECO:0000256" key="1">
    <source>
        <dbReference type="ARBA" id="ARBA00001947"/>
    </source>
</evidence>
<evidence type="ECO:0000313" key="12">
    <source>
        <dbReference type="Proteomes" id="UP000271003"/>
    </source>
</evidence>
<feature type="transmembrane region" description="Helical" evidence="8">
    <location>
        <begin position="151"/>
        <end position="172"/>
    </location>
</feature>
<evidence type="ECO:0000256" key="3">
    <source>
        <dbReference type="ARBA" id="ARBA00022723"/>
    </source>
</evidence>
<dbReference type="GO" id="GO:0046872">
    <property type="term" value="F:metal ion binding"/>
    <property type="evidence" value="ECO:0007669"/>
    <property type="project" value="UniProtKB-KW"/>
</dbReference>
<reference evidence="11 12" key="1">
    <citation type="journal article" date="2018" name="Int. J. Syst. Evol. Microbiol.">
        <title>Mesosutterella multiformis gen. nov., sp. nov., a member of the family Sutterellaceae and Sutterella megalosphaeroides sp. nov., isolated from human faeces.</title>
        <authorList>
            <person name="Sakamoto M."/>
            <person name="Ikeyama N."/>
            <person name="Kunihiro T."/>
            <person name="Iino T."/>
            <person name="Yuki M."/>
            <person name="Ohkuma M."/>
        </authorList>
    </citation>
    <scope>NUCLEOTIDE SEQUENCE [LARGE SCALE GENOMIC DNA]</scope>
    <source>
        <strain evidence="11 12">6FBBBH3</strain>
    </source>
</reference>
<keyword evidence="8" id="KW-0472">Membrane</keyword>
<dbReference type="Proteomes" id="UP000271003">
    <property type="component" value="Chromosome"/>
</dbReference>
<evidence type="ECO:0000256" key="8">
    <source>
        <dbReference type="SAM" id="Phobius"/>
    </source>
</evidence>
<evidence type="ECO:0000256" key="7">
    <source>
        <dbReference type="SAM" id="MobiDB-lite"/>
    </source>
</evidence>
<dbReference type="Gene3D" id="3.30.2010.10">
    <property type="entry name" value="Metalloproteases ('zincins'), catalytic domain"/>
    <property type="match status" value="1"/>
</dbReference>
<evidence type="ECO:0000256" key="2">
    <source>
        <dbReference type="ARBA" id="ARBA00022670"/>
    </source>
</evidence>
<keyword evidence="2" id="KW-0645">Protease</keyword>
<feature type="compositionally biased region" description="Basic and acidic residues" evidence="7">
    <location>
        <begin position="548"/>
        <end position="561"/>
    </location>
</feature>
<feature type="region of interest" description="Disordered" evidence="7">
    <location>
        <begin position="514"/>
        <end position="578"/>
    </location>
</feature>
<dbReference type="PANTHER" id="PTHR10120">
    <property type="entry name" value="CAAX PRENYL PROTEASE 1"/>
    <property type="match status" value="1"/>
</dbReference>
<evidence type="ECO:0000256" key="4">
    <source>
        <dbReference type="ARBA" id="ARBA00022801"/>
    </source>
</evidence>
<keyword evidence="3" id="KW-0479">Metal-binding</keyword>
<name>A0A2Z6IC56_9BURK</name>
<evidence type="ECO:0000259" key="9">
    <source>
        <dbReference type="Pfam" id="PF01435"/>
    </source>
</evidence>
<dbReference type="OrthoDB" id="9781930at2"/>
<dbReference type="InterPro" id="IPR001915">
    <property type="entry name" value="Peptidase_M48"/>
</dbReference>
<evidence type="ECO:0000259" key="10">
    <source>
        <dbReference type="Pfam" id="PF16491"/>
    </source>
</evidence>
<keyword evidence="6" id="KW-0482">Metalloprotease</keyword>
<feature type="transmembrane region" description="Helical" evidence="8">
    <location>
        <begin position="333"/>
        <end position="354"/>
    </location>
</feature>
<keyword evidence="8" id="KW-1133">Transmembrane helix</keyword>
<dbReference type="Pfam" id="PF16491">
    <property type="entry name" value="Peptidase_M48_N"/>
    <property type="match status" value="1"/>
</dbReference>
<sequence>MTLSANNFEHLFLGALALFVVLECVLTMLQTHAADRAARHLPEPFVGRLSEAAHRKAADYTGETAQAALLLTFLGAAFALLMTFGHGLTFLTALAMGLSSNMLVVQWTLLALLLGAAALLEFPFGWFARFRVAERYGYMRRERGPWLARTARETLAGWLVALPLVAVLMALLEATGEYWWVAGWVLWVLYLVWRWGFSTAKGLFWGRRAKPVDDPALVALARDYLAALGIEMTDLCIMTRPRSWDHSHLVLAGFGRRRRVVLFAHAAARLSRGELLALLAHDVGHIRHGHAFLRVVLFSLVGALLFWAAGQFGDSPEFYAGFGLADVPLDRPGTHAGFMIACAIVAFPVLFYPLRPVVNLFSRLMQYDADRFAAQVARPDDLVRALVRLHRDYATTLAPSRLYSLFHYRRPHAGMRIEAILTRAKAEGRPLDEARFPYGFSVLLAELDRPVLERSALARALADGREEREETESRRTVDEALDDRRYAVGLEVGNDPAGAEGNLKNDTAAALRTTKDEAVPDFLLRTPPKTPSVPAEKADGEGNEDDETPKTETTKEGDGARAKNNADTALSQPGAKDS</sequence>
<dbReference type="AlphaFoldDB" id="A0A2Z6IC56"/>
<evidence type="ECO:0008006" key="13">
    <source>
        <dbReference type="Google" id="ProtNLM"/>
    </source>
</evidence>
<feature type="transmembrane region" description="Helical" evidence="8">
    <location>
        <begin position="107"/>
        <end position="130"/>
    </location>
</feature>
<dbReference type="Pfam" id="PF01435">
    <property type="entry name" value="Peptidase_M48"/>
    <property type="match status" value="1"/>
</dbReference>
<dbReference type="RefSeq" id="WP_120177566.1">
    <property type="nucleotide sequence ID" value="NZ_AP018786.1"/>
</dbReference>
<evidence type="ECO:0000256" key="5">
    <source>
        <dbReference type="ARBA" id="ARBA00022833"/>
    </source>
</evidence>
<comment type="cofactor">
    <cofactor evidence="1">
        <name>Zn(2+)</name>
        <dbReference type="ChEBI" id="CHEBI:29105"/>
    </cofactor>
</comment>
<feature type="transmembrane region" description="Helical" evidence="8">
    <location>
        <begin position="291"/>
        <end position="313"/>
    </location>
</feature>
<feature type="transmembrane region" description="Helical" evidence="8">
    <location>
        <begin position="178"/>
        <end position="197"/>
    </location>
</feature>
<proteinExistence type="predicted"/>
<dbReference type="GO" id="GO:0004222">
    <property type="term" value="F:metalloendopeptidase activity"/>
    <property type="evidence" value="ECO:0007669"/>
    <property type="project" value="InterPro"/>
</dbReference>
<feature type="domain" description="Peptidase M48" evidence="9">
    <location>
        <begin position="253"/>
        <end position="423"/>
    </location>
</feature>
<gene>
    <name evidence="11" type="ORF">SUTMEG_19050</name>
</gene>
<accession>A0A2Z6IC56</accession>
<dbReference type="KEGG" id="sutt:SUTMEG_19050"/>
<feature type="transmembrane region" description="Helical" evidence="8">
    <location>
        <begin position="68"/>
        <end position="95"/>
    </location>
</feature>
<keyword evidence="4" id="KW-0378">Hydrolase</keyword>
<evidence type="ECO:0000313" key="11">
    <source>
        <dbReference type="EMBL" id="BBF24014.1"/>
    </source>
</evidence>
<dbReference type="EMBL" id="AP018786">
    <property type="protein sequence ID" value="BBF24014.1"/>
    <property type="molecule type" value="Genomic_DNA"/>
</dbReference>
<dbReference type="GO" id="GO:0006508">
    <property type="term" value="P:proteolysis"/>
    <property type="evidence" value="ECO:0007669"/>
    <property type="project" value="UniProtKB-KW"/>
</dbReference>
<feature type="domain" description="CAAX prenyl protease 1 N-terminal" evidence="10">
    <location>
        <begin position="37"/>
        <end position="190"/>
    </location>
</feature>
<keyword evidence="12" id="KW-1185">Reference proteome</keyword>
<protein>
    <recommendedName>
        <fullName evidence="13">Peptidase M48 domain-containing protein</fullName>
    </recommendedName>
</protein>
<evidence type="ECO:0000256" key="6">
    <source>
        <dbReference type="ARBA" id="ARBA00023049"/>
    </source>
</evidence>
<feature type="transmembrane region" description="Helical" evidence="8">
    <location>
        <begin position="12"/>
        <end position="29"/>
    </location>
</feature>
<keyword evidence="8" id="KW-0812">Transmembrane</keyword>
<keyword evidence="5" id="KW-0862">Zinc</keyword>
<dbReference type="InterPro" id="IPR032456">
    <property type="entry name" value="Peptidase_M48_N"/>
</dbReference>